<comment type="caution">
    <text evidence="1">The sequence shown here is derived from an EMBL/GenBank/DDBJ whole genome shotgun (WGS) entry which is preliminary data.</text>
</comment>
<keyword evidence="2" id="KW-1185">Reference proteome</keyword>
<sequence length="53" mass="5609">MKKQNPTNKLAFNKVAVAELNENQLTNVNGGTSTTNGSITLTGLILPPDVQNV</sequence>
<dbReference type="EMBL" id="JAWXVI010000024">
    <property type="protein sequence ID" value="MDX6192126.1"/>
    <property type="molecule type" value="Genomic_DNA"/>
</dbReference>
<proteinExistence type="predicted"/>
<evidence type="ECO:0000313" key="1">
    <source>
        <dbReference type="EMBL" id="MDX6192126.1"/>
    </source>
</evidence>
<dbReference type="InterPro" id="IPR058238">
    <property type="entry name" value="Lant_leader_dom"/>
</dbReference>
<evidence type="ECO:0000313" key="2">
    <source>
        <dbReference type="Proteomes" id="UP001273350"/>
    </source>
</evidence>
<dbReference type="NCBIfam" id="NF038153">
    <property type="entry name" value="lant_leader_L1a"/>
    <property type="match status" value="1"/>
</dbReference>
<protein>
    <submittedName>
        <fullName evidence="1">Class I lanthipeptide</fullName>
    </submittedName>
</protein>
<organism evidence="1 2">
    <name type="scientific">Flavobacterium cupriresistens</name>
    <dbReference type="NCBI Taxonomy" id="2893885"/>
    <lineage>
        <taxon>Bacteria</taxon>
        <taxon>Pseudomonadati</taxon>
        <taxon>Bacteroidota</taxon>
        <taxon>Flavobacteriia</taxon>
        <taxon>Flavobacteriales</taxon>
        <taxon>Flavobacteriaceae</taxon>
        <taxon>Flavobacterium</taxon>
    </lineage>
</organism>
<accession>A0ABU4RHT4</accession>
<dbReference type="Proteomes" id="UP001273350">
    <property type="component" value="Unassembled WGS sequence"/>
</dbReference>
<dbReference type="RefSeq" id="WP_230004259.1">
    <property type="nucleotide sequence ID" value="NZ_CP087134.1"/>
</dbReference>
<gene>
    <name evidence="1" type="ORF">SGQ83_22495</name>
</gene>
<name>A0ABU4RHT4_9FLAO</name>
<reference evidence="1 2" key="1">
    <citation type="submission" date="2023-11" db="EMBL/GenBank/DDBJ databases">
        <title>Unpublished Manusciprt.</title>
        <authorList>
            <person name="Saticioglu I.B."/>
            <person name="Ay H."/>
            <person name="Ajmi N."/>
            <person name="Altun S."/>
            <person name="Duman M."/>
        </authorList>
    </citation>
    <scope>NUCLEOTIDE SEQUENCE [LARGE SCALE GENOMIC DNA]</scope>
    <source>
        <strain evidence="1 2">Fl-318</strain>
    </source>
</reference>